<dbReference type="GO" id="GO:0016887">
    <property type="term" value="F:ATP hydrolysis activity"/>
    <property type="evidence" value="ECO:0007669"/>
    <property type="project" value="InterPro"/>
</dbReference>
<dbReference type="PROSITE" id="PS00211">
    <property type="entry name" value="ABC_TRANSPORTER_1"/>
    <property type="match status" value="1"/>
</dbReference>
<evidence type="ECO:0000256" key="1">
    <source>
        <dbReference type="ARBA" id="ARBA00022448"/>
    </source>
</evidence>
<keyword evidence="6 9" id="KW-0067">ATP-binding</keyword>
<keyword evidence="4" id="KW-0677">Repeat</keyword>
<dbReference type="InterPro" id="IPR003439">
    <property type="entry name" value="ABC_transporter-like_ATP-bd"/>
</dbReference>
<evidence type="ECO:0000313" key="9">
    <source>
        <dbReference type="EMBL" id="MBE8613229.1"/>
    </source>
</evidence>
<name>A0A2C5TL44_MORMO</name>
<keyword evidence="3" id="KW-0762">Sugar transport</keyword>
<keyword evidence="8" id="KW-0472">Membrane</keyword>
<sequence>MGWYMSKDALITLKQVSKHFGSVIALDNINLTFNRGEVHCLAGKNGCGKSTLFKVISGVHPPEKGAEIIINGQSYNRLTPQQSIEQGIQVIYQDLSLFPNLTVAENIVIQEHVKWYKGLANRRRQMKQAQEIISRIGLSLPLHKRVEQLSIAECQLVAICRAMANDARLVIMDEPTASLTRSEVNQLIRVVADLKANGVTVVFVSHKLDEVMEISDRISVIRDGKLIGTYDADKMNSDELAYLMTGQRFEFTPLSAYNTGGLLRLSAEKLTKQHQFYDIDLKLHAGEVVSITGLLGSGRTELCLSLFGMTKPDSGTLLINGSPVKLHSNRDAINHGIGYVSEDRMSTGLVMAQSIHDNTTSVMLPRLTRKGGLLDHTRAHELVSGLIEALQIKVSDPALPVTSLSGGNAQRIAIAKWIAAKPDILILDSPTVGVDVANKESIYQIIRMLAAEGMAILMISDEIPEVFYNSHRVIVMKEGRFTHEFNPLTTTEQAITEAVNA</sequence>
<dbReference type="EMBL" id="PKLF01000010">
    <property type="protein sequence ID" value="MBE8613229.1"/>
    <property type="molecule type" value="Genomic_DNA"/>
</dbReference>
<keyword evidence="5" id="KW-0547">Nucleotide-binding</keyword>
<dbReference type="CDD" id="cd03215">
    <property type="entry name" value="ABC_Carb_Monos_II"/>
    <property type="match status" value="1"/>
</dbReference>
<proteinExistence type="predicted"/>
<dbReference type="InterPro" id="IPR050107">
    <property type="entry name" value="ABC_carbohydrate_import_ATPase"/>
</dbReference>
<evidence type="ECO:0000256" key="4">
    <source>
        <dbReference type="ARBA" id="ARBA00022737"/>
    </source>
</evidence>
<dbReference type="PROSITE" id="PS50893">
    <property type="entry name" value="ABC_TRANSPORTER_2"/>
    <property type="match status" value="2"/>
</dbReference>
<dbReference type="PANTHER" id="PTHR43790">
    <property type="entry name" value="CARBOHYDRATE TRANSPORT ATP-BINDING PROTEIN MG119-RELATED"/>
    <property type="match status" value="1"/>
</dbReference>
<dbReference type="Pfam" id="PF00005">
    <property type="entry name" value="ABC_tran"/>
    <property type="match status" value="2"/>
</dbReference>
<keyword evidence="2" id="KW-1003">Cell membrane</keyword>
<reference evidence="9" key="1">
    <citation type="submission" date="2017-12" db="EMBL/GenBank/DDBJ databases">
        <title>Genome sequencing and analysis.</title>
        <authorList>
            <person name="Huang Y.-T."/>
        </authorList>
    </citation>
    <scope>NUCLEOTIDE SEQUENCE</scope>
    <source>
        <strain evidence="9">VGH116</strain>
    </source>
</reference>
<protein>
    <submittedName>
        <fullName evidence="9">Sugar ABC transporter ATP-binding protein</fullName>
    </submittedName>
</protein>
<comment type="caution">
    <text evidence="9">The sequence shown here is derived from an EMBL/GenBank/DDBJ whole genome shotgun (WGS) entry which is preliminary data.</text>
</comment>
<dbReference type="Gene3D" id="3.40.50.300">
    <property type="entry name" value="P-loop containing nucleotide triphosphate hydrolases"/>
    <property type="match status" value="2"/>
</dbReference>
<evidence type="ECO:0000256" key="2">
    <source>
        <dbReference type="ARBA" id="ARBA00022475"/>
    </source>
</evidence>
<dbReference type="Proteomes" id="UP000650477">
    <property type="component" value="Unassembled WGS sequence"/>
</dbReference>
<dbReference type="InterPro" id="IPR017871">
    <property type="entry name" value="ABC_transporter-like_CS"/>
</dbReference>
<evidence type="ECO:0000256" key="8">
    <source>
        <dbReference type="ARBA" id="ARBA00023136"/>
    </source>
</evidence>
<dbReference type="PANTHER" id="PTHR43790:SF1">
    <property type="entry name" value="XYLOSE IMPORT ATP-BINDING PROTEIN XYLG"/>
    <property type="match status" value="1"/>
</dbReference>
<gene>
    <name evidence="9" type="ORF">CYG68_12550</name>
</gene>
<dbReference type="SMART" id="SM00382">
    <property type="entry name" value="AAA"/>
    <property type="match status" value="2"/>
</dbReference>
<dbReference type="GO" id="GO:0005524">
    <property type="term" value="F:ATP binding"/>
    <property type="evidence" value="ECO:0007669"/>
    <property type="project" value="UniProtKB-KW"/>
</dbReference>
<dbReference type="AlphaFoldDB" id="A0A2C5TL44"/>
<evidence type="ECO:0000256" key="7">
    <source>
        <dbReference type="ARBA" id="ARBA00022967"/>
    </source>
</evidence>
<organism evidence="9 10">
    <name type="scientific">Morganella morganii</name>
    <name type="common">Proteus morganii</name>
    <dbReference type="NCBI Taxonomy" id="582"/>
    <lineage>
        <taxon>Bacteria</taxon>
        <taxon>Pseudomonadati</taxon>
        <taxon>Pseudomonadota</taxon>
        <taxon>Gammaproteobacteria</taxon>
        <taxon>Enterobacterales</taxon>
        <taxon>Morganellaceae</taxon>
        <taxon>Morganella</taxon>
    </lineage>
</organism>
<dbReference type="SUPFAM" id="SSF52540">
    <property type="entry name" value="P-loop containing nucleoside triphosphate hydrolases"/>
    <property type="match status" value="2"/>
</dbReference>
<evidence type="ECO:0000313" key="10">
    <source>
        <dbReference type="Proteomes" id="UP000650477"/>
    </source>
</evidence>
<keyword evidence="1" id="KW-0813">Transport</keyword>
<dbReference type="InterPro" id="IPR027417">
    <property type="entry name" value="P-loop_NTPase"/>
</dbReference>
<dbReference type="InterPro" id="IPR003593">
    <property type="entry name" value="AAA+_ATPase"/>
</dbReference>
<accession>A0A2C5TL44</accession>
<evidence type="ECO:0000256" key="6">
    <source>
        <dbReference type="ARBA" id="ARBA00022840"/>
    </source>
</evidence>
<evidence type="ECO:0000256" key="5">
    <source>
        <dbReference type="ARBA" id="ARBA00022741"/>
    </source>
</evidence>
<keyword evidence="7" id="KW-1278">Translocase</keyword>
<dbReference type="CDD" id="cd03216">
    <property type="entry name" value="ABC_Carb_Monos_I"/>
    <property type="match status" value="1"/>
</dbReference>
<evidence type="ECO:0000256" key="3">
    <source>
        <dbReference type="ARBA" id="ARBA00022597"/>
    </source>
</evidence>